<proteinExistence type="predicted"/>
<organism evidence="2 3">
    <name type="scientific">Glaciecola petra</name>
    <dbReference type="NCBI Taxonomy" id="3075602"/>
    <lineage>
        <taxon>Bacteria</taxon>
        <taxon>Pseudomonadati</taxon>
        <taxon>Pseudomonadota</taxon>
        <taxon>Gammaproteobacteria</taxon>
        <taxon>Alteromonadales</taxon>
        <taxon>Alteromonadaceae</taxon>
        <taxon>Glaciecola</taxon>
    </lineage>
</organism>
<feature type="domain" description="DUF1653" evidence="1">
    <location>
        <begin position="5"/>
        <end position="65"/>
    </location>
</feature>
<keyword evidence="3" id="KW-1185">Reference proteome</keyword>
<dbReference type="EMBL" id="JAVRHX010000008">
    <property type="protein sequence ID" value="MDT0596549.1"/>
    <property type="molecule type" value="Genomic_DNA"/>
</dbReference>
<dbReference type="InterPro" id="IPR037135">
    <property type="entry name" value="DUF1653-like_dom_sf"/>
</dbReference>
<dbReference type="Pfam" id="PF07866">
    <property type="entry name" value="DUF1653"/>
    <property type="match status" value="1"/>
</dbReference>
<reference evidence="2 3" key="1">
    <citation type="submission" date="2023-09" db="EMBL/GenBank/DDBJ databases">
        <authorList>
            <person name="Rey-Velasco X."/>
        </authorList>
    </citation>
    <scope>NUCLEOTIDE SEQUENCE [LARGE SCALE GENOMIC DNA]</scope>
    <source>
        <strain evidence="2 3">P117</strain>
    </source>
</reference>
<dbReference type="RefSeq" id="WP_311370074.1">
    <property type="nucleotide sequence ID" value="NZ_JAVRHX010000008.1"/>
</dbReference>
<dbReference type="InterPro" id="IPR023387">
    <property type="entry name" value="DUF1653-like_dom"/>
</dbReference>
<dbReference type="Gene3D" id="2.30.30.320">
    <property type="entry name" value="DUF1653-like domain"/>
    <property type="match status" value="1"/>
</dbReference>
<dbReference type="Proteomes" id="UP001253545">
    <property type="component" value="Unassembled WGS sequence"/>
</dbReference>
<evidence type="ECO:0000313" key="2">
    <source>
        <dbReference type="EMBL" id="MDT0596549.1"/>
    </source>
</evidence>
<evidence type="ECO:0000259" key="1">
    <source>
        <dbReference type="Pfam" id="PF07866"/>
    </source>
</evidence>
<gene>
    <name evidence="2" type="ORF">RM552_16960</name>
</gene>
<protein>
    <submittedName>
        <fullName evidence="2">DUF1653 domain-containing protein</fullName>
    </submittedName>
</protein>
<accession>A0ABU2ZV74</accession>
<evidence type="ECO:0000313" key="3">
    <source>
        <dbReference type="Proteomes" id="UP001253545"/>
    </source>
</evidence>
<comment type="caution">
    <text evidence="2">The sequence shown here is derived from an EMBL/GenBank/DDBJ whole genome shotgun (WGS) entry which is preliminary data.</text>
</comment>
<sequence>MFKKGLYRHFKGGKYEVIDVVKHSEDESTLVLYRPLYGEKTLWVRPYDMFFEKVELESGTVERFSFVSTTL</sequence>
<name>A0ABU2ZV74_9ALTE</name>